<dbReference type="Gene3D" id="3.40.50.2300">
    <property type="match status" value="1"/>
</dbReference>
<dbReference type="SMART" id="SM00421">
    <property type="entry name" value="HTH_LUXR"/>
    <property type="match status" value="1"/>
</dbReference>
<dbReference type="AlphaFoldDB" id="A0A2S9Q8M5"/>
<dbReference type="Pfam" id="PF00196">
    <property type="entry name" value="GerE"/>
    <property type="match status" value="1"/>
</dbReference>
<dbReference type="PROSITE" id="PS50043">
    <property type="entry name" value="HTH_LUXR_2"/>
    <property type="match status" value="1"/>
</dbReference>
<evidence type="ECO:0000313" key="3">
    <source>
        <dbReference type="Proteomes" id="UP000237682"/>
    </source>
</evidence>
<dbReference type="PROSITE" id="PS00622">
    <property type="entry name" value="HTH_LUXR_1"/>
    <property type="match status" value="1"/>
</dbReference>
<name>A0A2S9Q8M5_9HYPH</name>
<dbReference type="InterPro" id="IPR016032">
    <property type="entry name" value="Sig_transdc_resp-reg_C-effctor"/>
</dbReference>
<evidence type="ECO:0000313" key="2">
    <source>
        <dbReference type="EMBL" id="PRH85708.1"/>
    </source>
</evidence>
<proteinExistence type="predicted"/>
<gene>
    <name evidence="2" type="ORF">C5L14_19285</name>
</gene>
<dbReference type="InterPro" id="IPR000792">
    <property type="entry name" value="Tscrpt_reg_LuxR_C"/>
</dbReference>
<keyword evidence="3" id="KW-1185">Reference proteome</keyword>
<dbReference type="SUPFAM" id="SSF52172">
    <property type="entry name" value="CheY-like"/>
    <property type="match status" value="1"/>
</dbReference>
<dbReference type="Proteomes" id="UP000237682">
    <property type="component" value="Unassembled WGS sequence"/>
</dbReference>
<dbReference type="EMBL" id="PUEJ01000007">
    <property type="protein sequence ID" value="PRH85708.1"/>
    <property type="molecule type" value="Genomic_DNA"/>
</dbReference>
<dbReference type="RefSeq" id="WP_105863705.1">
    <property type="nucleotide sequence ID" value="NZ_PUEJ01000007.1"/>
</dbReference>
<dbReference type="GO" id="GO:0003677">
    <property type="term" value="F:DNA binding"/>
    <property type="evidence" value="ECO:0007669"/>
    <property type="project" value="InterPro"/>
</dbReference>
<dbReference type="GO" id="GO:0006355">
    <property type="term" value="P:regulation of DNA-templated transcription"/>
    <property type="evidence" value="ECO:0007669"/>
    <property type="project" value="InterPro"/>
</dbReference>
<protein>
    <recommendedName>
        <fullName evidence="1">HTH luxR-type domain-containing protein</fullName>
    </recommendedName>
</protein>
<dbReference type="CDD" id="cd06170">
    <property type="entry name" value="LuxR_C_like"/>
    <property type="match status" value="1"/>
</dbReference>
<dbReference type="PANTHER" id="PTHR45566">
    <property type="entry name" value="HTH-TYPE TRANSCRIPTIONAL REGULATOR YHJB-RELATED"/>
    <property type="match status" value="1"/>
</dbReference>
<reference evidence="2 3" key="1">
    <citation type="submission" date="2018-02" db="EMBL/GenBank/DDBJ databases">
        <title>Whole genome sequencing of endophytic bacterium.</title>
        <authorList>
            <person name="Eedara R."/>
            <person name="Podile A.R."/>
        </authorList>
    </citation>
    <scope>NUCLEOTIDE SEQUENCE [LARGE SCALE GENOMIC DNA]</scope>
    <source>
        <strain evidence="2 3">RP1T</strain>
    </source>
</reference>
<accession>A0A2S9Q8M5</accession>
<dbReference type="InterPro" id="IPR051015">
    <property type="entry name" value="EvgA-like"/>
</dbReference>
<dbReference type="PRINTS" id="PR00038">
    <property type="entry name" value="HTHLUXR"/>
</dbReference>
<evidence type="ECO:0000259" key="1">
    <source>
        <dbReference type="PROSITE" id="PS50043"/>
    </source>
</evidence>
<dbReference type="InterPro" id="IPR011006">
    <property type="entry name" value="CheY-like_superfamily"/>
</dbReference>
<dbReference type="OrthoDB" id="9814495at2"/>
<comment type="caution">
    <text evidence="2">The sequence shown here is derived from an EMBL/GenBank/DDBJ whole genome shotgun (WGS) entry which is preliminary data.</text>
</comment>
<dbReference type="PANTHER" id="PTHR45566:SF1">
    <property type="entry name" value="HTH-TYPE TRANSCRIPTIONAL REGULATOR YHJB-RELATED"/>
    <property type="match status" value="1"/>
</dbReference>
<feature type="domain" description="HTH luxR-type" evidence="1">
    <location>
        <begin position="143"/>
        <end position="208"/>
    </location>
</feature>
<organism evidence="2 3">
    <name type="scientific">Labrys okinawensis</name>
    <dbReference type="NCBI Taxonomy" id="346911"/>
    <lineage>
        <taxon>Bacteria</taxon>
        <taxon>Pseudomonadati</taxon>
        <taxon>Pseudomonadota</taxon>
        <taxon>Alphaproteobacteria</taxon>
        <taxon>Hyphomicrobiales</taxon>
        <taxon>Xanthobacteraceae</taxon>
        <taxon>Labrys</taxon>
    </lineage>
</organism>
<dbReference type="SUPFAM" id="SSF46894">
    <property type="entry name" value="C-terminal effector domain of the bipartite response regulators"/>
    <property type="match status" value="1"/>
</dbReference>
<sequence>MKIRFASNNKLIRDCIISSLRATDICISETAEDDEATSEDLVDNDVLFIFVAIGLKDLLELISSREQEVMKIASTNKVIIITDVEEGEYIRKSMLLGVNGYITMNLGFEIVMPVIRMICAGGSFIPAHCFLSAKQTIYNSKQVITQDKNLTDRQIEILSFLKQGKKSKDIASMLSISESTVGVHVMNIMRKLGIKKRNEMMSVHGIMNNIPKFNALHL</sequence>